<feature type="binding site" evidence="9">
    <location>
        <position position="73"/>
    </location>
    <ligand>
        <name>4-amino-2-methyl-5-(diphosphooxymethyl)pyrimidine</name>
        <dbReference type="ChEBI" id="CHEBI:57841"/>
    </ligand>
</feature>
<protein>
    <recommendedName>
        <fullName evidence="9">Thiamine-phosphate synthase</fullName>
        <shortName evidence="9">TP synthase</shortName>
        <shortName evidence="9">TPS</shortName>
        <ecNumber evidence="9">2.5.1.3</ecNumber>
    </recommendedName>
    <alternativeName>
        <fullName evidence="9">Thiamine-phosphate pyrophosphorylase</fullName>
        <shortName evidence="9">TMP pyrophosphorylase</shortName>
        <shortName evidence="9">TMP-PPase</shortName>
    </alternativeName>
</protein>
<dbReference type="NCBIfam" id="TIGR00693">
    <property type="entry name" value="thiE"/>
    <property type="match status" value="1"/>
</dbReference>
<dbReference type="Pfam" id="PF02581">
    <property type="entry name" value="TMP-TENI"/>
    <property type="match status" value="1"/>
</dbReference>
<dbReference type="Gene3D" id="3.20.20.70">
    <property type="entry name" value="Aldolase class I"/>
    <property type="match status" value="1"/>
</dbReference>
<dbReference type="HAMAP" id="MF_00097">
    <property type="entry name" value="TMP_synthase"/>
    <property type="match status" value="1"/>
</dbReference>
<dbReference type="EMBL" id="JBHRTL010000008">
    <property type="protein sequence ID" value="MFC3155946.1"/>
    <property type="molecule type" value="Genomic_DNA"/>
</dbReference>
<dbReference type="RefSeq" id="WP_382416958.1">
    <property type="nucleotide sequence ID" value="NZ_AP031500.1"/>
</dbReference>
<name>A0ABV7HTP6_9GAMM</name>
<proteinExistence type="inferred from homology"/>
<feature type="binding site" evidence="9">
    <location>
        <position position="142"/>
    </location>
    <ligand>
        <name>4-amino-2-methyl-5-(diphosphooxymethyl)pyrimidine</name>
        <dbReference type="ChEBI" id="CHEBI:57841"/>
    </ligand>
</feature>
<comment type="cofactor">
    <cofactor evidence="9">
        <name>Mg(2+)</name>
        <dbReference type="ChEBI" id="CHEBI:18420"/>
    </cofactor>
    <text evidence="9">Binds 1 Mg(2+) ion per subunit.</text>
</comment>
<comment type="caution">
    <text evidence="9">Lacks conserved residue(s) required for the propagation of feature annotation.</text>
</comment>
<evidence type="ECO:0000256" key="9">
    <source>
        <dbReference type="HAMAP-Rule" id="MF_00097"/>
    </source>
</evidence>
<evidence type="ECO:0000256" key="1">
    <source>
        <dbReference type="ARBA" id="ARBA00005165"/>
    </source>
</evidence>
<dbReference type="SUPFAM" id="SSF51391">
    <property type="entry name" value="Thiamin phosphate synthase"/>
    <property type="match status" value="1"/>
</dbReference>
<dbReference type="InterPro" id="IPR036206">
    <property type="entry name" value="ThiamineP_synth_sf"/>
</dbReference>
<dbReference type="GO" id="GO:0004789">
    <property type="term" value="F:thiamine-phosphate diphosphorylase activity"/>
    <property type="evidence" value="ECO:0007669"/>
    <property type="project" value="UniProtKB-EC"/>
</dbReference>
<feature type="binding site" evidence="9">
    <location>
        <begin position="139"/>
        <end position="141"/>
    </location>
    <ligand>
        <name>2-[(2R,5Z)-2-carboxy-4-methylthiazol-5(2H)-ylidene]ethyl phosphate</name>
        <dbReference type="ChEBI" id="CHEBI:62899"/>
    </ligand>
</feature>
<dbReference type="CDD" id="cd00564">
    <property type="entry name" value="TMP_TenI"/>
    <property type="match status" value="1"/>
</dbReference>
<evidence type="ECO:0000259" key="12">
    <source>
        <dbReference type="Pfam" id="PF02581"/>
    </source>
</evidence>
<evidence type="ECO:0000256" key="6">
    <source>
        <dbReference type="ARBA" id="ARBA00047334"/>
    </source>
</evidence>
<keyword evidence="3 9" id="KW-0479">Metal-binding</keyword>
<evidence type="ECO:0000256" key="11">
    <source>
        <dbReference type="RuleBase" id="RU004253"/>
    </source>
</evidence>
<reference evidence="14" key="1">
    <citation type="journal article" date="2019" name="Int. J. Syst. Evol. Microbiol.">
        <title>The Global Catalogue of Microorganisms (GCM) 10K type strain sequencing project: providing services to taxonomists for standard genome sequencing and annotation.</title>
        <authorList>
            <consortium name="The Broad Institute Genomics Platform"/>
            <consortium name="The Broad Institute Genome Sequencing Center for Infectious Disease"/>
            <person name="Wu L."/>
            <person name="Ma J."/>
        </authorList>
    </citation>
    <scope>NUCLEOTIDE SEQUENCE [LARGE SCALE GENOMIC DNA]</scope>
    <source>
        <strain evidence="14">KCTC 52141</strain>
    </source>
</reference>
<dbReference type="PANTHER" id="PTHR20857:SF15">
    <property type="entry name" value="THIAMINE-PHOSPHATE SYNTHASE"/>
    <property type="match status" value="1"/>
</dbReference>
<sequence>MTRLTALTHPLYAITDSANFREARLYAVVEQLLEGGCQLLQYRDKTTDHARRRREAGVLAQLCQHHGAALIINDDIGLARHCGAQGVHLGQSDSTLALARQRLGSDAIIGITCHASIALAASAAAGGASYLAFGRFFKSQTKPQAPAAPLELLATARARWPELPRVAIGGIGLANAAQVLKAGADYTAVCHDAFHSTDPCEFANRFTSLLPSSPHRAPSIITLGAPNP</sequence>
<dbReference type="InterPro" id="IPR022998">
    <property type="entry name" value="ThiamineP_synth_TenI"/>
</dbReference>
<comment type="pathway">
    <text evidence="1 9 11">Cofactor biosynthesis; thiamine diphosphate biosynthesis; thiamine phosphate from 4-amino-2-methyl-5-diphosphomethylpyrimidine and 4-methyl-5-(2-phosphoethyl)-thiazole: step 1/1.</text>
</comment>
<accession>A0ABV7HTP6</accession>
<evidence type="ECO:0000313" key="14">
    <source>
        <dbReference type="Proteomes" id="UP001595548"/>
    </source>
</evidence>
<dbReference type="Proteomes" id="UP001595548">
    <property type="component" value="Unassembled WGS sequence"/>
</dbReference>
<comment type="catalytic activity">
    <reaction evidence="8 9 10">
        <text>2-[(2R,5Z)-2-carboxy-4-methylthiazol-5(2H)-ylidene]ethyl phosphate + 4-amino-2-methyl-5-(diphosphooxymethyl)pyrimidine + 2 H(+) = thiamine phosphate + CO2 + diphosphate</text>
        <dbReference type="Rhea" id="RHEA:47844"/>
        <dbReference type="ChEBI" id="CHEBI:15378"/>
        <dbReference type="ChEBI" id="CHEBI:16526"/>
        <dbReference type="ChEBI" id="CHEBI:33019"/>
        <dbReference type="ChEBI" id="CHEBI:37575"/>
        <dbReference type="ChEBI" id="CHEBI:57841"/>
        <dbReference type="ChEBI" id="CHEBI:62899"/>
        <dbReference type="EC" id="2.5.1.3"/>
    </reaction>
</comment>
<dbReference type="InterPro" id="IPR034291">
    <property type="entry name" value="TMP_synthase"/>
</dbReference>
<dbReference type="EC" id="2.5.1.3" evidence="9"/>
<evidence type="ECO:0000256" key="5">
    <source>
        <dbReference type="ARBA" id="ARBA00022977"/>
    </source>
</evidence>
<feature type="binding site" evidence="9">
    <location>
        <begin position="41"/>
        <end position="45"/>
    </location>
    <ligand>
        <name>4-amino-2-methyl-5-(diphosphooxymethyl)pyrimidine</name>
        <dbReference type="ChEBI" id="CHEBI:57841"/>
    </ligand>
</feature>
<comment type="catalytic activity">
    <reaction evidence="6 9 10">
        <text>4-methyl-5-(2-phosphooxyethyl)-thiazole + 4-amino-2-methyl-5-(diphosphooxymethyl)pyrimidine + H(+) = thiamine phosphate + diphosphate</text>
        <dbReference type="Rhea" id="RHEA:22328"/>
        <dbReference type="ChEBI" id="CHEBI:15378"/>
        <dbReference type="ChEBI" id="CHEBI:33019"/>
        <dbReference type="ChEBI" id="CHEBI:37575"/>
        <dbReference type="ChEBI" id="CHEBI:57841"/>
        <dbReference type="ChEBI" id="CHEBI:58296"/>
        <dbReference type="EC" id="2.5.1.3"/>
    </reaction>
</comment>
<dbReference type="InterPro" id="IPR013785">
    <property type="entry name" value="Aldolase_TIM"/>
</dbReference>
<comment type="function">
    <text evidence="9">Condenses 4-methyl-5-(beta-hydroxyethyl)thiazole monophosphate (THZ-P) and 2-methyl-4-amino-5-hydroxymethyl pyrimidine pyrophosphate (HMP-PP) to form thiamine monophosphate (TMP).</text>
</comment>
<feature type="binding site" evidence="9">
    <location>
        <position position="93"/>
    </location>
    <ligand>
        <name>Mg(2+)</name>
        <dbReference type="ChEBI" id="CHEBI:18420"/>
    </ligand>
</feature>
<evidence type="ECO:0000256" key="7">
    <source>
        <dbReference type="ARBA" id="ARBA00047851"/>
    </source>
</evidence>
<gene>
    <name evidence="9 13" type="primary">thiE</name>
    <name evidence="13" type="ORF">ACFOEB_12095</name>
</gene>
<keyword evidence="2 9" id="KW-0808">Transferase</keyword>
<evidence type="ECO:0000256" key="3">
    <source>
        <dbReference type="ARBA" id="ARBA00022723"/>
    </source>
</evidence>
<comment type="similarity">
    <text evidence="9 10">Belongs to the thiamine-phosphate synthase family.</text>
</comment>
<organism evidence="13 14">
    <name type="scientific">Gilvimarinus japonicus</name>
    <dbReference type="NCBI Taxonomy" id="1796469"/>
    <lineage>
        <taxon>Bacteria</taxon>
        <taxon>Pseudomonadati</taxon>
        <taxon>Pseudomonadota</taxon>
        <taxon>Gammaproteobacteria</taxon>
        <taxon>Cellvibrionales</taxon>
        <taxon>Cellvibrionaceae</taxon>
        <taxon>Gilvimarinus</taxon>
    </lineage>
</organism>
<evidence type="ECO:0000256" key="8">
    <source>
        <dbReference type="ARBA" id="ARBA00047883"/>
    </source>
</evidence>
<evidence type="ECO:0000313" key="13">
    <source>
        <dbReference type="EMBL" id="MFC3155946.1"/>
    </source>
</evidence>
<evidence type="ECO:0000256" key="4">
    <source>
        <dbReference type="ARBA" id="ARBA00022842"/>
    </source>
</evidence>
<feature type="binding site" evidence="9">
    <location>
        <position position="170"/>
    </location>
    <ligand>
        <name>2-[(2R,5Z)-2-carboxy-4-methylthiazol-5(2H)-ylidene]ethyl phosphate</name>
        <dbReference type="ChEBI" id="CHEBI:62899"/>
    </ligand>
</feature>
<feature type="domain" description="Thiamine phosphate synthase/TenI" evidence="12">
    <location>
        <begin position="11"/>
        <end position="191"/>
    </location>
</feature>
<feature type="binding site" evidence="9">
    <location>
        <position position="74"/>
    </location>
    <ligand>
        <name>Mg(2+)</name>
        <dbReference type="ChEBI" id="CHEBI:18420"/>
    </ligand>
</feature>
<feature type="binding site" evidence="9">
    <location>
        <position position="112"/>
    </location>
    <ligand>
        <name>4-amino-2-methyl-5-(diphosphooxymethyl)pyrimidine</name>
        <dbReference type="ChEBI" id="CHEBI:57841"/>
    </ligand>
</feature>
<comment type="caution">
    <text evidence="13">The sequence shown here is derived from an EMBL/GenBank/DDBJ whole genome shotgun (WGS) entry which is preliminary data.</text>
</comment>
<evidence type="ECO:0000256" key="10">
    <source>
        <dbReference type="RuleBase" id="RU003826"/>
    </source>
</evidence>
<keyword evidence="5 9" id="KW-0784">Thiamine biosynthesis</keyword>
<evidence type="ECO:0000256" key="2">
    <source>
        <dbReference type="ARBA" id="ARBA00022679"/>
    </source>
</evidence>
<keyword evidence="4 9" id="KW-0460">Magnesium</keyword>
<keyword evidence="14" id="KW-1185">Reference proteome</keyword>
<comment type="catalytic activity">
    <reaction evidence="7 9 10">
        <text>2-(2-carboxy-4-methylthiazol-5-yl)ethyl phosphate + 4-amino-2-methyl-5-(diphosphooxymethyl)pyrimidine + 2 H(+) = thiamine phosphate + CO2 + diphosphate</text>
        <dbReference type="Rhea" id="RHEA:47848"/>
        <dbReference type="ChEBI" id="CHEBI:15378"/>
        <dbReference type="ChEBI" id="CHEBI:16526"/>
        <dbReference type="ChEBI" id="CHEBI:33019"/>
        <dbReference type="ChEBI" id="CHEBI:37575"/>
        <dbReference type="ChEBI" id="CHEBI:57841"/>
        <dbReference type="ChEBI" id="CHEBI:62890"/>
        <dbReference type="EC" id="2.5.1.3"/>
    </reaction>
</comment>
<dbReference type="PANTHER" id="PTHR20857">
    <property type="entry name" value="THIAMINE-PHOSPHATE PYROPHOSPHORYLASE"/>
    <property type="match status" value="1"/>
</dbReference>